<dbReference type="AlphaFoldDB" id="A0A1X1D631"/>
<comment type="caution">
    <text evidence="1">The sequence shown here is derived from an EMBL/GenBank/DDBJ whole genome shotgun (WGS) entry which is preliminary data.</text>
</comment>
<proteinExistence type="predicted"/>
<dbReference type="EMBL" id="MLFR01000001">
    <property type="protein sequence ID" value="ORM72145.1"/>
    <property type="molecule type" value="Genomic_DNA"/>
</dbReference>
<sequence length="76" mass="8809">MTEIQADVLTTSIRAEHLQQGHTLMLGKIRVTVDAIMWDDRTRTIRLFAEGRTFRLFYDTTVDIYTLSPGFDNVVF</sequence>
<evidence type="ECO:0000313" key="2">
    <source>
        <dbReference type="Proteomes" id="UP000193558"/>
    </source>
</evidence>
<protein>
    <submittedName>
        <fullName evidence="1">Uncharacterized protein</fullName>
    </submittedName>
</protein>
<organism evidence="1 2">
    <name type="scientific">Pantoea rwandensis</name>
    <dbReference type="NCBI Taxonomy" id="1076550"/>
    <lineage>
        <taxon>Bacteria</taxon>
        <taxon>Pseudomonadati</taxon>
        <taxon>Pseudomonadota</taxon>
        <taxon>Gammaproteobacteria</taxon>
        <taxon>Enterobacterales</taxon>
        <taxon>Erwiniaceae</taxon>
        <taxon>Pantoea</taxon>
    </lineage>
</organism>
<reference evidence="1 2" key="1">
    <citation type="journal article" date="2017" name="Antonie Van Leeuwenhoek">
        <title>Phylogenomic resolution of the bacterial genus Pantoea and its relationship with Erwinia and Tatumella.</title>
        <authorList>
            <person name="Palmer M."/>
            <person name="Steenkamp E.T."/>
            <person name="Coetzee M.P."/>
            <person name="Chan W.Y."/>
            <person name="van Zyl E."/>
            <person name="De Maayer P."/>
            <person name="Coutinho T.A."/>
            <person name="Blom J."/>
            <person name="Smits T.H."/>
            <person name="Duffy B."/>
            <person name="Venter S.N."/>
        </authorList>
    </citation>
    <scope>NUCLEOTIDE SEQUENCE [LARGE SCALE GENOMIC DNA]</scope>
    <source>
        <strain evidence="1 2">LMG 26275</strain>
    </source>
</reference>
<dbReference type="Proteomes" id="UP000193558">
    <property type="component" value="Unassembled WGS sequence"/>
</dbReference>
<accession>A0A1X1D631</accession>
<evidence type="ECO:0000313" key="1">
    <source>
        <dbReference type="EMBL" id="ORM72145.1"/>
    </source>
</evidence>
<gene>
    <name evidence="1" type="ORF">HA51_03610</name>
</gene>
<name>A0A1X1D631_9GAMM</name>